<dbReference type="Proteomes" id="UP001176940">
    <property type="component" value="Unassembled WGS sequence"/>
</dbReference>
<dbReference type="PANTHER" id="PTHR21301">
    <property type="entry name" value="REVERSE TRANSCRIPTASE"/>
    <property type="match status" value="1"/>
</dbReference>
<dbReference type="PANTHER" id="PTHR21301:SF13">
    <property type="match status" value="1"/>
</dbReference>
<name>A0ABN9M9E0_9NEOB</name>
<comment type="caution">
    <text evidence="2">The sequence shown here is derived from an EMBL/GenBank/DDBJ whole genome shotgun (WGS) entry which is preliminary data.</text>
</comment>
<evidence type="ECO:0000313" key="3">
    <source>
        <dbReference type="Proteomes" id="UP001176940"/>
    </source>
</evidence>
<organism evidence="2 3">
    <name type="scientific">Ranitomeya imitator</name>
    <name type="common">mimic poison frog</name>
    <dbReference type="NCBI Taxonomy" id="111125"/>
    <lineage>
        <taxon>Eukaryota</taxon>
        <taxon>Metazoa</taxon>
        <taxon>Chordata</taxon>
        <taxon>Craniata</taxon>
        <taxon>Vertebrata</taxon>
        <taxon>Euteleostomi</taxon>
        <taxon>Amphibia</taxon>
        <taxon>Batrachia</taxon>
        <taxon>Anura</taxon>
        <taxon>Neobatrachia</taxon>
        <taxon>Hyloidea</taxon>
        <taxon>Dendrobatidae</taxon>
        <taxon>Dendrobatinae</taxon>
        <taxon>Ranitomeya</taxon>
    </lineage>
</organism>
<accession>A0ABN9M9E0</accession>
<keyword evidence="3" id="KW-1185">Reference proteome</keyword>
<dbReference type="InterPro" id="IPR058912">
    <property type="entry name" value="HTH_animal"/>
</dbReference>
<dbReference type="EMBL" id="CAUEEQ010054972">
    <property type="protein sequence ID" value="CAJ0962507.1"/>
    <property type="molecule type" value="Genomic_DNA"/>
</dbReference>
<proteinExistence type="predicted"/>
<dbReference type="Pfam" id="PF26215">
    <property type="entry name" value="HTH_animal"/>
    <property type="match status" value="1"/>
</dbReference>
<evidence type="ECO:0000313" key="2">
    <source>
        <dbReference type="EMBL" id="CAJ0962507.1"/>
    </source>
</evidence>
<protein>
    <recommendedName>
        <fullName evidence="1">Helix-turn-helix domain-containing protein</fullName>
    </recommendedName>
</protein>
<feature type="domain" description="Helix-turn-helix" evidence="1">
    <location>
        <begin position="146"/>
        <end position="204"/>
    </location>
</feature>
<evidence type="ECO:0000259" key="1">
    <source>
        <dbReference type="Pfam" id="PF26215"/>
    </source>
</evidence>
<gene>
    <name evidence="2" type="ORF">RIMI_LOCUS18215650</name>
</gene>
<sequence>MMLQPLVQDLPSYIRDSTHLIEKLKDVRLPEQTWLLSGTAMGARCAPSFANLFMGWWEETSVYPSRAYRENVLYWFRFIDDILFIWAGSREGCEEFLRILNDNIHNIHLTFEISLSTVEFLDLRLIRQNDTIYTDLFRKSTAANGLLDYKSFHPHHLKKNLPTGQFYRIRRNCTLQSDFCSQAKALSTRLQARGYPRSIIKNALQRTKSIPRAQLLQPRNKQADNNLRYITTFHNHWKEVSELFGRHWNILKTDPKVHSINTRDLRVTGLQRIPPNIRKMDRQGELLRLEARWIYQLGSPSLQSLTMCPNSGLPPHVKYRCTQEKLPNKF</sequence>
<reference evidence="2" key="1">
    <citation type="submission" date="2023-07" db="EMBL/GenBank/DDBJ databases">
        <authorList>
            <person name="Stuckert A."/>
        </authorList>
    </citation>
    <scope>NUCLEOTIDE SEQUENCE</scope>
</reference>